<keyword evidence="2" id="KW-1185">Reference proteome</keyword>
<dbReference type="SUPFAM" id="SSF141571">
    <property type="entry name" value="Pentapeptide repeat-like"/>
    <property type="match status" value="1"/>
</dbReference>
<evidence type="ECO:0000313" key="2">
    <source>
        <dbReference type="Proteomes" id="UP000552097"/>
    </source>
</evidence>
<comment type="caution">
    <text evidence="1">The sequence shown here is derived from an EMBL/GenBank/DDBJ whole genome shotgun (WGS) entry which is preliminary data.</text>
</comment>
<dbReference type="AlphaFoldDB" id="A0A7W9M3J4"/>
<organism evidence="1 2">
    <name type="scientific">Saccharothrix ecbatanensis</name>
    <dbReference type="NCBI Taxonomy" id="1105145"/>
    <lineage>
        <taxon>Bacteria</taxon>
        <taxon>Bacillati</taxon>
        <taxon>Actinomycetota</taxon>
        <taxon>Actinomycetes</taxon>
        <taxon>Pseudonocardiales</taxon>
        <taxon>Pseudonocardiaceae</taxon>
        <taxon>Saccharothrix</taxon>
    </lineage>
</organism>
<proteinExistence type="predicted"/>
<dbReference type="EMBL" id="JACHMO010000001">
    <property type="protein sequence ID" value="MBB5805993.1"/>
    <property type="molecule type" value="Genomic_DNA"/>
</dbReference>
<evidence type="ECO:0000313" key="1">
    <source>
        <dbReference type="EMBL" id="MBB5805993.1"/>
    </source>
</evidence>
<accession>A0A7W9M3J4</accession>
<name>A0A7W9M3J4_9PSEU</name>
<dbReference type="Proteomes" id="UP000552097">
    <property type="component" value="Unassembled WGS sequence"/>
</dbReference>
<dbReference type="RefSeq" id="WP_184925012.1">
    <property type="nucleotide sequence ID" value="NZ_JACHMO010000001.1"/>
</dbReference>
<gene>
    <name evidence="1" type="ORF">F4560_005761</name>
</gene>
<protein>
    <submittedName>
        <fullName evidence="1">Uncharacterized protein YjbI with pentapeptide repeats</fullName>
    </submittedName>
</protein>
<sequence length="219" mass="23940">MDFLKVAGKTIQRASIEEEDLLNQSPAFRGEFDYVTARIEGGDQSEVVGEGSLSVVVVSTVDLSNSRLAPIELSDVRFENVNFSNAAMSETSARRTEFLRSQAIGLRIDFAQAADLYAEDCRFDYAAIRFERVKNAVVFRRCSFRETAISGDLSNVVFDDCEMDQVEFDATRAGGCDFTSSRLIGVRGLLTLRGARIDADQAGTLGTQFASEAGLTVVT</sequence>
<dbReference type="Gene3D" id="2.160.20.80">
    <property type="entry name" value="E3 ubiquitin-protein ligase SopA"/>
    <property type="match status" value="1"/>
</dbReference>
<reference evidence="1 2" key="1">
    <citation type="submission" date="2020-08" db="EMBL/GenBank/DDBJ databases">
        <title>Sequencing the genomes of 1000 actinobacteria strains.</title>
        <authorList>
            <person name="Klenk H.-P."/>
        </authorList>
    </citation>
    <scope>NUCLEOTIDE SEQUENCE [LARGE SCALE GENOMIC DNA]</scope>
    <source>
        <strain evidence="1 2">DSM 45486</strain>
    </source>
</reference>